<keyword evidence="4 7" id="KW-0210">Decarboxylase</keyword>
<feature type="domain" description="Uroporphyrinogen decarboxylase (URO-D)" evidence="11">
    <location>
        <begin position="133"/>
        <end position="149"/>
    </location>
</feature>
<dbReference type="Proteomes" id="UP000002043">
    <property type="component" value="Chromosome"/>
</dbReference>
<dbReference type="AlphaFoldDB" id="D3SPU1"/>
<dbReference type="InterPro" id="IPR038071">
    <property type="entry name" value="UROD/MetE-like_sf"/>
</dbReference>
<evidence type="ECO:0000256" key="2">
    <source>
        <dbReference type="ARBA" id="ARBA00009935"/>
    </source>
</evidence>
<dbReference type="NCBIfam" id="TIGR01464">
    <property type="entry name" value="hemE"/>
    <property type="match status" value="1"/>
</dbReference>
<evidence type="ECO:0000256" key="6">
    <source>
        <dbReference type="ARBA" id="ARBA00023244"/>
    </source>
</evidence>
<evidence type="ECO:0000256" key="7">
    <source>
        <dbReference type="HAMAP-Rule" id="MF_00218"/>
    </source>
</evidence>
<feature type="binding site" evidence="7">
    <location>
        <position position="145"/>
    </location>
    <ligand>
        <name>substrate</name>
    </ligand>
</feature>
<dbReference type="PANTHER" id="PTHR21091">
    <property type="entry name" value="METHYLTETRAHYDROFOLATE:HOMOCYSTEINE METHYLTRANSFERASE RELATED"/>
    <property type="match status" value="1"/>
</dbReference>
<name>D3SPU1_THEAH</name>
<evidence type="ECO:0000259" key="11">
    <source>
        <dbReference type="PROSITE" id="PS00907"/>
    </source>
</evidence>
<dbReference type="Gene3D" id="3.20.20.210">
    <property type="match status" value="1"/>
</dbReference>
<evidence type="ECO:0000256" key="8">
    <source>
        <dbReference type="RuleBase" id="RU000554"/>
    </source>
</evidence>
<dbReference type="HAMAP" id="MF_00218">
    <property type="entry name" value="URO_D"/>
    <property type="match status" value="1"/>
</dbReference>
<evidence type="ECO:0000313" key="13">
    <source>
        <dbReference type="Proteomes" id="UP000002043"/>
    </source>
</evidence>
<keyword evidence="7" id="KW-0963">Cytoplasm</keyword>
<feature type="site" description="Transition state stabilizer" evidence="7">
    <location>
        <position position="74"/>
    </location>
</feature>
<proteinExistence type="inferred from homology"/>
<comment type="similarity">
    <text evidence="2 7 9">Belongs to the uroporphyrinogen decarboxylase family.</text>
</comment>
<dbReference type="PROSITE" id="PS00906">
    <property type="entry name" value="UROD_1"/>
    <property type="match status" value="1"/>
</dbReference>
<comment type="subcellular location">
    <subcellularLocation>
        <location evidence="7">Cytoplasm</location>
    </subcellularLocation>
</comment>
<evidence type="ECO:0000256" key="5">
    <source>
        <dbReference type="ARBA" id="ARBA00023239"/>
    </source>
</evidence>
<keyword evidence="5 7" id="KW-0456">Lyase</keyword>
<dbReference type="EMBL" id="CP001931">
    <property type="protein sequence ID" value="ADC89178.1"/>
    <property type="molecule type" value="Genomic_DNA"/>
</dbReference>
<evidence type="ECO:0000256" key="3">
    <source>
        <dbReference type="ARBA" id="ARBA00012288"/>
    </source>
</evidence>
<dbReference type="InterPro" id="IPR000257">
    <property type="entry name" value="Uroporphyrinogen_deCOase"/>
</dbReference>
<dbReference type="RefSeq" id="WP_012991585.1">
    <property type="nucleotide sequence ID" value="NC_013894.1"/>
</dbReference>
<dbReference type="STRING" id="638303.Thal_0544"/>
<dbReference type="PROSITE" id="PS00907">
    <property type="entry name" value="UROD_2"/>
    <property type="match status" value="1"/>
</dbReference>
<organism evidence="12 13">
    <name type="scientific">Thermocrinis albus (strain DSM 14484 / JCM 11386 / HI 11/12)</name>
    <dbReference type="NCBI Taxonomy" id="638303"/>
    <lineage>
        <taxon>Bacteria</taxon>
        <taxon>Pseudomonadati</taxon>
        <taxon>Aquificota</taxon>
        <taxon>Aquificia</taxon>
        <taxon>Aquificales</taxon>
        <taxon>Aquificaceae</taxon>
        <taxon>Thermocrinis</taxon>
    </lineage>
</organism>
<comment type="catalytic activity">
    <reaction evidence="7 8">
        <text>uroporphyrinogen III + 4 H(+) = coproporphyrinogen III + 4 CO2</text>
        <dbReference type="Rhea" id="RHEA:19865"/>
        <dbReference type="ChEBI" id="CHEBI:15378"/>
        <dbReference type="ChEBI" id="CHEBI:16526"/>
        <dbReference type="ChEBI" id="CHEBI:57308"/>
        <dbReference type="ChEBI" id="CHEBI:57309"/>
        <dbReference type="EC" id="4.1.1.37"/>
    </reaction>
</comment>
<dbReference type="Pfam" id="PF01208">
    <property type="entry name" value="URO-D"/>
    <property type="match status" value="1"/>
</dbReference>
<dbReference type="HOGENOM" id="CLU_040933_0_0_0"/>
<evidence type="ECO:0000256" key="9">
    <source>
        <dbReference type="RuleBase" id="RU004169"/>
    </source>
</evidence>
<accession>D3SPU1</accession>
<comment type="caution">
    <text evidence="7">Lacks conserved residue(s) required for the propagation of feature annotation.</text>
</comment>
<dbReference type="SUPFAM" id="SSF51726">
    <property type="entry name" value="UROD/MetE-like"/>
    <property type="match status" value="1"/>
</dbReference>
<dbReference type="GO" id="GO:0006782">
    <property type="term" value="P:protoporphyrinogen IX biosynthetic process"/>
    <property type="evidence" value="ECO:0007669"/>
    <property type="project" value="UniProtKB-UniRule"/>
</dbReference>
<dbReference type="InterPro" id="IPR006361">
    <property type="entry name" value="Uroporphyrinogen_deCO2ase_HemE"/>
</dbReference>
<keyword evidence="6 7" id="KW-0627">Porphyrin biosynthesis</keyword>
<dbReference type="PANTHER" id="PTHR21091:SF169">
    <property type="entry name" value="UROPORPHYRINOGEN DECARBOXYLASE"/>
    <property type="match status" value="1"/>
</dbReference>
<comment type="function">
    <text evidence="7">Catalyzes the decarboxylation of four acetate groups of uroporphyrinogen-III to yield coproporphyrinogen-III.</text>
</comment>
<dbReference type="eggNOG" id="COG0407">
    <property type="taxonomic scope" value="Bacteria"/>
</dbReference>
<dbReference type="GO" id="GO:0004853">
    <property type="term" value="F:uroporphyrinogen decarboxylase activity"/>
    <property type="evidence" value="ECO:0007669"/>
    <property type="project" value="UniProtKB-UniRule"/>
</dbReference>
<feature type="binding site" evidence="7">
    <location>
        <position position="74"/>
    </location>
    <ligand>
        <name>substrate</name>
    </ligand>
</feature>
<feature type="binding site" evidence="7">
    <location>
        <begin position="24"/>
        <end position="28"/>
    </location>
    <ligand>
        <name>substrate</name>
    </ligand>
</feature>
<evidence type="ECO:0000313" key="12">
    <source>
        <dbReference type="EMBL" id="ADC89178.1"/>
    </source>
</evidence>
<feature type="binding site" evidence="7">
    <location>
        <position position="200"/>
    </location>
    <ligand>
        <name>substrate</name>
    </ligand>
</feature>
<dbReference type="UniPathway" id="UPA00251">
    <property type="reaction ID" value="UER00321"/>
</dbReference>
<dbReference type="KEGG" id="tal:Thal_0544"/>
<dbReference type="CDD" id="cd00717">
    <property type="entry name" value="URO-D"/>
    <property type="match status" value="1"/>
</dbReference>
<sequence>MKNPLLLQSIKGEPIKRFPVWLMRQAGRYMPQYRELRNKAPDFLTFCKDVKLATEVSLLPLHLLGVDAIIIFSDILIPLEPMGVKVSFKDGEGPSLEWDGEVKNLRVPSFREVSFVGEIIEEVKRLQKEVPVIGFCGGPFTLASYIIEGGSSSTLKKTKTFMWNRKDEWEHLMNLLVETLTHYLVGQAKAGADVLQIFDTWISYLPFEDFENYKRWLLRLVMQVKEKTQVPIIYFFRGSSSFLEALEGEKLDAVSVDWTVDMIGWMKRAPHLTFQGNMDPSLLYCEEDVIIEKTRGLLQKVPRSTRYIFNLGHGLSPDMDLNKVKLLVNTVKSFSW</sequence>
<reference evidence="13" key="1">
    <citation type="journal article" date="2010" name="Stand. Genomic Sci.">
        <title>Complete genome sequence of Thermocrinis albus type strain (HI 11/12T).</title>
        <authorList>
            <person name="Wirth R."/>
            <person name="Sikorski J."/>
            <person name="Brambilla E."/>
            <person name="Misra M."/>
            <person name="Lapidus A."/>
            <person name="Copeland A."/>
            <person name="Nolan M."/>
            <person name="Lucas S."/>
            <person name="Chen F."/>
            <person name="Tice H."/>
            <person name="Cheng J.F."/>
            <person name="Han C."/>
            <person name="Detter J.C."/>
            <person name="Tapia R."/>
            <person name="Bruce D."/>
            <person name="Goodwin L."/>
            <person name="Pitluck S."/>
            <person name="Pati A."/>
            <person name="Anderson I."/>
            <person name="Ivanova N."/>
            <person name="Mavromatis K."/>
            <person name="Mikhailova N."/>
            <person name="Chen A."/>
            <person name="Palaniappan K."/>
            <person name="Bilek Y."/>
            <person name="Hader T."/>
            <person name="Land M."/>
            <person name="Hauser L."/>
            <person name="Chang Y.J."/>
            <person name="Jeffries C.D."/>
            <person name="Tindall B.J."/>
            <person name="Rohde M."/>
            <person name="Goker M."/>
            <person name="Bristow J."/>
            <person name="Eisen J.A."/>
            <person name="Markowitz V."/>
            <person name="Hugenholtz P."/>
            <person name="Kyrpides N.C."/>
            <person name="Klenk H.P."/>
        </authorList>
    </citation>
    <scope>NUCLEOTIDE SEQUENCE [LARGE SCALE GENOMIC DNA]</scope>
    <source>
        <strain evidence="13">DSM 14484 / JCM 11386 / HI 11/12</strain>
    </source>
</reference>
<feature type="binding site" evidence="7">
    <location>
        <position position="313"/>
    </location>
    <ligand>
        <name>substrate</name>
    </ligand>
</feature>
<keyword evidence="13" id="KW-1185">Reference proteome</keyword>
<gene>
    <name evidence="7" type="primary">hemE</name>
    <name evidence="12" type="ordered locus">Thal_0544</name>
</gene>
<feature type="domain" description="Uroporphyrinogen decarboxylase (URO-D)" evidence="10">
    <location>
        <begin position="19"/>
        <end position="28"/>
    </location>
</feature>
<protein>
    <recommendedName>
        <fullName evidence="3 7">Uroporphyrinogen decarboxylase</fullName>
        <shortName evidence="7">UPD</shortName>
        <shortName evidence="7">URO-D</shortName>
        <ecNumber evidence="3 7">4.1.1.37</ecNumber>
    </recommendedName>
</protein>
<dbReference type="GO" id="GO:0005829">
    <property type="term" value="C:cytosol"/>
    <property type="evidence" value="ECO:0007669"/>
    <property type="project" value="TreeGrafter"/>
</dbReference>
<comment type="pathway">
    <text evidence="1 7 8">Porphyrin-containing compound metabolism; protoporphyrin-IX biosynthesis; coproporphyrinogen-III from 5-aminolevulinate: step 4/4.</text>
</comment>
<dbReference type="EC" id="4.1.1.37" evidence="3 7"/>
<dbReference type="OrthoDB" id="9806656at2"/>
<comment type="subunit">
    <text evidence="7">Homodimer.</text>
</comment>
<evidence type="ECO:0000259" key="10">
    <source>
        <dbReference type="PROSITE" id="PS00906"/>
    </source>
</evidence>
<evidence type="ECO:0000256" key="4">
    <source>
        <dbReference type="ARBA" id="ARBA00022793"/>
    </source>
</evidence>
<evidence type="ECO:0000256" key="1">
    <source>
        <dbReference type="ARBA" id="ARBA00004804"/>
    </source>
</evidence>